<dbReference type="InterPro" id="IPR011008">
    <property type="entry name" value="Dimeric_a/b-barrel"/>
</dbReference>
<organism evidence="1 2">
    <name type="scientific">Actinoplanes friuliensis DSM 7358</name>
    <dbReference type="NCBI Taxonomy" id="1246995"/>
    <lineage>
        <taxon>Bacteria</taxon>
        <taxon>Bacillati</taxon>
        <taxon>Actinomycetota</taxon>
        <taxon>Actinomycetes</taxon>
        <taxon>Micromonosporales</taxon>
        <taxon>Micromonosporaceae</taxon>
        <taxon>Actinoplanes</taxon>
    </lineage>
</organism>
<dbReference type="EMBL" id="CP006272">
    <property type="protein sequence ID" value="AGZ42692.1"/>
    <property type="molecule type" value="Genomic_DNA"/>
</dbReference>
<dbReference type="Proteomes" id="UP000017746">
    <property type="component" value="Chromosome"/>
</dbReference>
<name>U5W0Z9_9ACTN</name>
<gene>
    <name evidence="1" type="ORF">AFR_22110</name>
</gene>
<dbReference type="eggNOG" id="COG3795">
    <property type="taxonomic scope" value="Bacteria"/>
</dbReference>
<evidence type="ECO:0000313" key="2">
    <source>
        <dbReference type="Proteomes" id="UP000017746"/>
    </source>
</evidence>
<accession>U5W0Z9</accession>
<dbReference type="HOGENOM" id="CLU_130902_1_0_11"/>
<protein>
    <submittedName>
        <fullName evidence="1">YCII-like protein</fullName>
    </submittedName>
</protein>
<dbReference type="OrthoDB" id="668782at2"/>
<reference evidence="1 2" key="1">
    <citation type="journal article" date="2014" name="J. Biotechnol.">
        <title>Complete genome sequence of the actinobacterium Actinoplanes friuliensis HAG 010964, producer of the lipopeptide antibiotic friulimycin.</title>
        <authorList>
            <person name="Ruckert C."/>
            <person name="Szczepanowski R."/>
            <person name="Albersmeier A."/>
            <person name="Goesmann A."/>
            <person name="Fischer N."/>
            <person name="Steinkamper A."/>
            <person name="Puhler A."/>
            <person name="Biener R."/>
            <person name="Schwartz D."/>
            <person name="Kalinowski J."/>
        </authorList>
    </citation>
    <scope>NUCLEOTIDE SEQUENCE [LARGE SCALE GENOMIC DNA]</scope>
    <source>
        <strain evidence="1 2">DSM 7358</strain>
    </source>
</reference>
<evidence type="ECO:0000313" key="1">
    <source>
        <dbReference type="EMBL" id="AGZ42692.1"/>
    </source>
</evidence>
<dbReference type="STRING" id="1246995.AFR_22110"/>
<proteinExistence type="predicted"/>
<sequence>MTKFLLIQHHTAMGTWAPADVQRHYDYQRDLDDELDRAGELVESQGLAGDSHLVAGDGVAGVLPALSGFRIVDVETEDRALRIAARASAAPGPGGAPLASPIDVRRLLTP</sequence>
<dbReference type="AlphaFoldDB" id="U5W0Z9"/>
<dbReference type="Gene3D" id="3.30.70.1060">
    <property type="entry name" value="Dimeric alpha+beta barrel"/>
    <property type="match status" value="1"/>
</dbReference>
<keyword evidence="2" id="KW-1185">Reference proteome</keyword>
<dbReference type="KEGG" id="afs:AFR_22110"/>
<dbReference type="RefSeq" id="WP_023363063.1">
    <property type="nucleotide sequence ID" value="NC_022657.1"/>
</dbReference>
<dbReference type="SUPFAM" id="SSF54909">
    <property type="entry name" value="Dimeric alpha+beta barrel"/>
    <property type="match status" value="1"/>
</dbReference>
<dbReference type="PATRIC" id="fig|1246995.3.peg.4482"/>